<dbReference type="STRING" id="375175.AYR53_11630"/>
<proteinExistence type="predicted"/>
<sequence length="144" mass="15751">MANGVGNEESFDMVLDNLARGIGVAEKLAANNAGAEVFIQTMKPKIPESSHLRKGEKRHLRDSLVKDEKPNGAVVVGFTAEKNKGYIGRFQNDGWTPKDKTGKTYAPVAGSHFWEATQREAKGKVQVAVAEVVKREMDRKVRGG</sequence>
<reference evidence="1 2" key="1">
    <citation type="submission" date="2016-03" db="EMBL/GenBank/DDBJ databases">
        <title>Pediococcus and Lactobacillus from brewery environment - whole genome sequencing and assembly.</title>
        <authorList>
            <person name="Behr J."/>
            <person name="Geissler A.J."/>
            <person name="Vogel R.F."/>
        </authorList>
    </citation>
    <scope>NUCLEOTIDE SEQUENCE [LARGE SCALE GENOMIC DNA]</scope>
    <source>
        <strain evidence="1 2">TMW 1.1989</strain>
    </source>
</reference>
<evidence type="ECO:0000313" key="1">
    <source>
        <dbReference type="EMBL" id="ANK63363.1"/>
    </source>
</evidence>
<accession>A0A192H547</accession>
<dbReference type="GeneID" id="42982912"/>
<evidence type="ECO:0000313" key="2">
    <source>
        <dbReference type="Proteomes" id="UP000078582"/>
    </source>
</evidence>
<name>A0A192H547_9LACO</name>
<keyword evidence="2" id="KW-1185">Reference proteome</keyword>
<organism evidence="1 2">
    <name type="scientific">Loigolactobacillus backii</name>
    <dbReference type="NCBI Taxonomy" id="375175"/>
    <lineage>
        <taxon>Bacteria</taxon>
        <taxon>Bacillati</taxon>
        <taxon>Bacillota</taxon>
        <taxon>Bacilli</taxon>
        <taxon>Lactobacillales</taxon>
        <taxon>Lactobacillaceae</taxon>
        <taxon>Loigolactobacillus</taxon>
    </lineage>
</organism>
<protein>
    <submittedName>
        <fullName evidence="1">Phage tail protein</fullName>
    </submittedName>
</protein>
<gene>
    <name evidence="1" type="ORF">AYR53_11630</name>
</gene>
<dbReference type="OrthoDB" id="2329070at2"/>
<dbReference type="AlphaFoldDB" id="A0A192H547"/>
<dbReference type="EMBL" id="CP014873">
    <property type="protein sequence ID" value="ANK63363.1"/>
    <property type="molecule type" value="Genomic_DNA"/>
</dbReference>
<dbReference type="RefSeq" id="WP_068280204.1">
    <property type="nucleotide sequence ID" value="NZ_CP014873.1"/>
</dbReference>
<dbReference type="Proteomes" id="UP000078582">
    <property type="component" value="Chromosome"/>
</dbReference>